<dbReference type="RefSeq" id="WP_284076855.1">
    <property type="nucleotide sequence ID" value="NZ_JAVLSM010000007.1"/>
</dbReference>
<accession>A0AAE4G7Q3</accession>
<name>A0AAE4G7Q3_9BURK</name>
<dbReference type="EMBL" id="JAVRAA010000005">
    <property type="protein sequence ID" value="MDT0337386.1"/>
    <property type="molecule type" value="Genomic_DNA"/>
</dbReference>
<dbReference type="InterPro" id="IPR014118">
    <property type="entry name" value="T4SS_TraV"/>
</dbReference>
<organism evidence="3">
    <name type="scientific">Herbaspirillum huttiense subsp. nephrolepidis</name>
    <dbReference type="NCBI Taxonomy" id="3075126"/>
    <lineage>
        <taxon>Bacteria</taxon>
        <taxon>Pseudomonadati</taxon>
        <taxon>Pseudomonadota</taxon>
        <taxon>Betaproteobacteria</taxon>
        <taxon>Burkholderiales</taxon>
        <taxon>Oxalobacteraceae</taxon>
        <taxon>Herbaspirillum</taxon>
    </lineage>
</organism>
<evidence type="ECO:0000313" key="3">
    <source>
        <dbReference type="EMBL" id="MDT0337386.1"/>
    </source>
</evidence>
<reference evidence="3" key="1">
    <citation type="submission" date="2023-02" db="EMBL/GenBank/DDBJ databases">
        <title>Description of Herbaspirillum huttiense subsp. nephrolepsisexaltata and Herbaspirillum huttiense subsp. lycopersicon.</title>
        <authorList>
            <person name="Poudel M."/>
            <person name="Sharma A."/>
            <person name="Goss E."/>
            <person name="Tapia J.H."/>
            <person name="Harmon C.M."/>
            <person name="Jones J.B."/>
        </authorList>
    </citation>
    <scope>NUCLEOTIDE SEQUENCE</scope>
    <source>
        <strain evidence="3">NC40101</strain>
    </source>
</reference>
<keyword evidence="2" id="KW-0732">Signal</keyword>
<proteinExistence type="predicted"/>
<comment type="caution">
    <text evidence="3">The sequence shown here is derived from an EMBL/GenBank/DDBJ whole genome shotgun (WGS) entry which is preliminary data.</text>
</comment>
<gene>
    <name evidence="3" type="primary">traV</name>
    <name evidence="3" type="ORF">RJN63_11150</name>
</gene>
<feature type="compositionally biased region" description="Low complexity" evidence="1">
    <location>
        <begin position="164"/>
        <end position="181"/>
    </location>
</feature>
<evidence type="ECO:0000256" key="1">
    <source>
        <dbReference type="SAM" id="MobiDB-lite"/>
    </source>
</evidence>
<dbReference type="Pfam" id="PF09676">
    <property type="entry name" value="TraV"/>
    <property type="match status" value="1"/>
</dbReference>
<feature type="chain" id="PRO_5042234674" evidence="2">
    <location>
        <begin position="24"/>
        <end position="214"/>
    </location>
</feature>
<dbReference type="PROSITE" id="PS51257">
    <property type="entry name" value="PROKAR_LIPOPROTEIN"/>
    <property type="match status" value="1"/>
</dbReference>
<feature type="region of interest" description="Disordered" evidence="1">
    <location>
        <begin position="164"/>
        <end position="214"/>
    </location>
</feature>
<feature type="compositionally biased region" description="Polar residues" evidence="1">
    <location>
        <begin position="188"/>
        <end position="201"/>
    </location>
</feature>
<keyword evidence="3" id="KW-0449">Lipoprotein</keyword>
<evidence type="ECO:0000256" key="2">
    <source>
        <dbReference type="SAM" id="SignalP"/>
    </source>
</evidence>
<protein>
    <submittedName>
        <fullName evidence="3">Type IV conjugative transfer system lipoprotein TraV</fullName>
    </submittedName>
</protein>
<dbReference type="NCBIfam" id="TIGR02747">
    <property type="entry name" value="TraV"/>
    <property type="match status" value="1"/>
</dbReference>
<dbReference type="AlphaFoldDB" id="A0AAE4G7Q3"/>
<sequence>MNHKIVFLIPALILSGCASYLNTADNDSFSCPGMPQGVICKTPLAVYKSTMGAPAQTESDMPIGSHVKGVTFGDNAGNVASPDRANADDIGTTGLPGITGPGVGKPVRTAATVMRIWIAPWTDSKDDLHYPSYLFTEIQPRRWSFGKSELAGQGLAVPHREAAVAANAPPASPNKPSAPKKSGGEGQPASNGESGHVSPTTIPGIASPADINLD</sequence>
<feature type="signal peptide" evidence="2">
    <location>
        <begin position="1"/>
        <end position="23"/>
    </location>
</feature>